<name>A0A1I4HAX8_9FIRM</name>
<reference evidence="11 12" key="1">
    <citation type="submission" date="2016-10" db="EMBL/GenBank/DDBJ databases">
        <authorList>
            <person name="de Groot N.N."/>
        </authorList>
    </citation>
    <scope>NUCLEOTIDE SEQUENCE [LARGE SCALE GENOMIC DNA]</scope>
    <source>
        <strain evidence="11 12">ATCC 51327</strain>
    </source>
</reference>
<dbReference type="PRINTS" id="PR00326">
    <property type="entry name" value="GTP1OBG"/>
</dbReference>
<dbReference type="NCBIfam" id="TIGR03156">
    <property type="entry name" value="GTP_HflX"/>
    <property type="match status" value="1"/>
</dbReference>
<dbReference type="Pfam" id="PF01926">
    <property type="entry name" value="MMR_HSR1"/>
    <property type="match status" value="1"/>
</dbReference>
<dbReference type="InterPro" id="IPR025121">
    <property type="entry name" value="GTPase_HflX_N"/>
</dbReference>
<dbReference type="PANTHER" id="PTHR10229:SF0">
    <property type="entry name" value="GTP-BINDING PROTEIN 6-RELATED"/>
    <property type="match status" value="1"/>
</dbReference>
<dbReference type="PANTHER" id="PTHR10229">
    <property type="entry name" value="GTP-BINDING PROTEIN HFLX"/>
    <property type="match status" value="1"/>
</dbReference>
<evidence type="ECO:0000256" key="3">
    <source>
        <dbReference type="ARBA" id="ARBA00022741"/>
    </source>
</evidence>
<evidence type="ECO:0000256" key="2">
    <source>
        <dbReference type="ARBA" id="ARBA00022723"/>
    </source>
</evidence>
<dbReference type="Pfam" id="PF13167">
    <property type="entry name" value="GTP-bdg_N"/>
    <property type="match status" value="1"/>
</dbReference>
<dbReference type="InterPro" id="IPR005225">
    <property type="entry name" value="Small_GTP-bd"/>
</dbReference>
<evidence type="ECO:0000256" key="6">
    <source>
        <dbReference type="HAMAP-Rule" id="MF_00900"/>
    </source>
</evidence>
<feature type="binding site" evidence="7">
    <location>
        <begin position="244"/>
        <end position="247"/>
    </location>
    <ligand>
        <name>GTP</name>
        <dbReference type="ChEBI" id="CHEBI:37565"/>
    </ligand>
</feature>
<dbReference type="GO" id="GO:0043022">
    <property type="term" value="F:ribosome binding"/>
    <property type="evidence" value="ECO:0007669"/>
    <property type="project" value="TreeGrafter"/>
</dbReference>
<keyword evidence="4 8" id="KW-0460">Magnesium</keyword>
<sequence length="412" mass="46408">MYQIKNELVEKALLIGPQAESLTELKMLSETAGAKIISTIAYQPRQINAAFYIGSGKAQEIKEIANNKGANLIIFDYPLSPVQQRNLENKIAKKVIDRAQVILDIFAHHAHSKESKIQVELAQLEYRLPRLQGQGNSLSRLAGGIGSKGPGESKLEVDRRRIEDRIHRLKTELTAIAEQREVQKSNRKDPLVALVGYTNAGKSTLLNKLTAANTLVADQLFATLDAKMRQLQLDKGKNQVILTDTVGFIDKLPHQLVASFRTTLAEISNAKIILHIIDSASQEKEKQIKVVEQELKKLKNKKSKVIKVFNKIDMLSKAELADLKIIYPTALFVSAEQSLNLEILKFKLTELLKPQLTKVELLLPYEQAGWIAEIHQQGEVKNEKYKQDKVYLEALLPIKIANKLKKYSRRIT</sequence>
<organism evidence="11 12">
    <name type="scientific">Halanaerobium salsuginis</name>
    <dbReference type="NCBI Taxonomy" id="29563"/>
    <lineage>
        <taxon>Bacteria</taxon>
        <taxon>Bacillati</taxon>
        <taxon>Bacillota</taxon>
        <taxon>Clostridia</taxon>
        <taxon>Halanaerobiales</taxon>
        <taxon>Halanaerobiaceae</taxon>
        <taxon>Halanaerobium</taxon>
    </lineage>
</organism>
<dbReference type="OrthoDB" id="9812272at2"/>
<dbReference type="Gene3D" id="6.10.250.2860">
    <property type="match status" value="1"/>
</dbReference>
<evidence type="ECO:0000256" key="5">
    <source>
        <dbReference type="ARBA" id="ARBA00023134"/>
    </source>
</evidence>
<dbReference type="Pfam" id="PF16360">
    <property type="entry name" value="GTP-bdg_M"/>
    <property type="match status" value="1"/>
</dbReference>
<dbReference type="InterPro" id="IPR032305">
    <property type="entry name" value="GTP-bd_M"/>
</dbReference>
<dbReference type="CDD" id="cd01878">
    <property type="entry name" value="HflX"/>
    <property type="match status" value="1"/>
</dbReference>
<evidence type="ECO:0000256" key="9">
    <source>
        <dbReference type="SAM" id="Coils"/>
    </source>
</evidence>
<dbReference type="FunFam" id="3.40.50.11060:FF:000001">
    <property type="entry name" value="GTPase HflX"/>
    <property type="match status" value="1"/>
</dbReference>
<keyword evidence="5 6" id="KW-0342">GTP-binding</keyword>
<dbReference type="InterPro" id="IPR042108">
    <property type="entry name" value="GTPase_HflX_N_sf"/>
</dbReference>
<feature type="coiled-coil region" evidence="9">
    <location>
        <begin position="281"/>
        <end position="308"/>
    </location>
</feature>
<dbReference type="GO" id="GO:0005737">
    <property type="term" value="C:cytoplasm"/>
    <property type="evidence" value="ECO:0007669"/>
    <property type="project" value="UniProtKB-SubCell"/>
</dbReference>
<comment type="subcellular location">
    <subcellularLocation>
        <location evidence="6">Cytoplasm</location>
    </subcellularLocation>
    <text evidence="6">May associate with membranes.</text>
</comment>
<evidence type="ECO:0000313" key="11">
    <source>
        <dbReference type="EMBL" id="SFL38581.1"/>
    </source>
</evidence>
<keyword evidence="2 8" id="KW-0479">Metal-binding</keyword>
<gene>
    <name evidence="6" type="primary">hflX</name>
    <name evidence="11" type="ORF">SAMN02983006_01011</name>
</gene>
<evidence type="ECO:0000313" key="12">
    <source>
        <dbReference type="Proteomes" id="UP000199006"/>
    </source>
</evidence>
<evidence type="ECO:0000256" key="8">
    <source>
        <dbReference type="PIRSR" id="PIRSR006809-2"/>
    </source>
</evidence>
<proteinExistence type="inferred from homology"/>
<protein>
    <recommendedName>
        <fullName evidence="6">GTPase HflX</fullName>
    </recommendedName>
    <alternativeName>
        <fullName evidence="6">GTP-binding protein HflX</fullName>
    </alternativeName>
</protein>
<dbReference type="Gene3D" id="3.40.50.300">
    <property type="entry name" value="P-loop containing nucleotide triphosphate hydrolases"/>
    <property type="match status" value="1"/>
</dbReference>
<feature type="coiled-coil region" evidence="9">
    <location>
        <begin position="152"/>
        <end position="179"/>
    </location>
</feature>
<dbReference type="InterPro" id="IPR027417">
    <property type="entry name" value="P-loop_NTPase"/>
</dbReference>
<feature type="domain" description="Hflx-type G" evidence="10">
    <location>
        <begin position="190"/>
        <end position="356"/>
    </location>
</feature>
<comment type="subunit">
    <text evidence="6">Monomer. Associates with the 50S ribosomal subunit.</text>
</comment>
<comment type="cofactor">
    <cofactor evidence="8">
        <name>Mg(2+)</name>
        <dbReference type="ChEBI" id="CHEBI:18420"/>
    </cofactor>
</comment>
<feature type="binding site" evidence="8">
    <location>
        <position position="223"/>
    </location>
    <ligand>
        <name>Mg(2+)</name>
        <dbReference type="ChEBI" id="CHEBI:18420"/>
    </ligand>
</feature>
<evidence type="ECO:0000256" key="7">
    <source>
        <dbReference type="PIRSR" id="PIRSR006809-1"/>
    </source>
</evidence>
<evidence type="ECO:0000256" key="4">
    <source>
        <dbReference type="ARBA" id="ARBA00022842"/>
    </source>
</evidence>
<feature type="binding site" evidence="8">
    <location>
        <position position="203"/>
    </location>
    <ligand>
        <name>Mg(2+)</name>
        <dbReference type="ChEBI" id="CHEBI:18420"/>
    </ligand>
</feature>
<dbReference type="GO" id="GO:0046872">
    <property type="term" value="F:metal ion binding"/>
    <property type="evidence" value="ECO:0007669"/>
    <property type="project" value="UniProtKB-KW"/>
</dbReference>
<dbReference type="EMBL" id="FOTI01000010">
    <property type="protein sequence ID" value="SFL38581.1"/>
    <property type="molecule type" value="Genomic_DNA"/>
</dbReference>
<dbReference type="STRING" id="29563.SAMN02983006_01011"/>
<dbReference type="InterPro" id="IPR016496">
    <property type="entry name" value="GTPase_HflX"/>
</dbReference>
<keyword evidence="12" id="KW-1185">Reference proteome</keyword>
<dbReference type="GO" id="GO:0003924">
    <property type="term" value="F:GTPase activity"/>
    <property type="evidence" value="ECO:0007669"/>
    <property type="project" value="UniProtKB-UniRule"/>
</dbReference>
<feature type="binding site" evidence="7">
    <location>
        <begin position="196"/>
        <end position="203"/>
    </location>
    <ligand>
        <name>GTP</name>
        <dbReference type="ChEBI" id="CHEBI:37565"/>
    </ligand>
</feature>
<dbReference type="InterPro" id="IPR006073">
    <property type="entry name" value="GTP-bd"/>
</dbReference>
<dbReference type="InterPro" id="IPR030394">
    <property type="entry name" value="G_HFLX_dom"/>
</dbReference>
<dbReference type="HAMAP" id="MF_00900">
    <property type="entry name" value="GTPase_HflX"/>
    <property type="match status" value="1"/>
</dbReference>
<comment type="function">
    <text evidence="6">GTPase that associates with the 50S ribosomal subunit and may have a role during protein synthesis or ribosome biogenesis.</text>
</comment>
<feature type="binding site" evidence="7">
    <location>
        <begin position="221"/>
        <end position="225"/>
    </location>
    <ligand>
        <name>GTP</name>
        <dbReference type="ChEBI" id="CHEBI:37565"/>
    </ligand>
</feature>
<dbReference type="GO" id="GO:0005525">
    <property type="term" value="F:GTP binding"/>
    <property type="evidence" value="ECO:0007669"/>
    <property type="project" value="UniProtKB-UniRule"/>
</dbReference>
<feature type="binding site" evidence="7">
    <location>
        <begin position="310"/>
        <end position="313"/>
    </location>
    <ligand>
        <name>GTP</name>
        <dbReference type="ChEBI" id="CHEBI:37565"/>
    </ligand>
</feature>
<dbReference type="AlphaFoldDB" id="A0A1I4HAX8"/>
<dbReference type="SUPFAM" id="SSF52540">
    <property type="entry name" value="P-loop containing nucleoside triphosphate hydrolases"/>
    <property type="match status" value="1"/>
</dbReference>
<keyword evidence="1 6" id="KW-0963">Cytoplasm</keyword>
<dbReference type="RefSeq" id="WP_089860639.1">
    <property type="nucleotide sequence ID" value="NZ_FOTI01000010.1"/>
</dbReference>
<keyword evidence="9" id="KW-0175">Coiled coil</keyword>
<dbReference type="PIRSF" id="PIRSF006809">
    <property type="entry name" value="GTP-binding_hflX_prd"/>
    <property type="match status" value="1"/>
</dbReference>
<dbReference type="Proteomes" id="UP000199006">
    <property type="component" value="Unassembled WGS sequence"/>
</dbReference>
<dbReference type="NCBIfam" id="TIGR00231">
    <property type="entry name" value="small_GTP"/>
    <property type="match status" value="1"/>
</dbReference>
<evidence type="ECO:0000256" key="1">
    <source>
        <dbReference type="ARBA" id="ARBA00022490"/>
    </source>
</evidence>
<evidence type="ECO:0000259" key="10">
    <source>
        <dbReference type="PROSITE" id="PS51705"/>
    </source>
</evidence>
<comment type="similarity">
    <text evidence="6">Belongs to the TRAFAC class OBG-HflX-like GTPase superfamily. HflX GTPase family.</text>
</comment>
<accession>A0A1I4HAX8</accession>
<keyword evidence="3 6" id="KW-0547">Nucleotide-binding</keyword>
<dbReference type="Gene3D" id="3.40.50.11060">
    <property type="entry name" value="GTPase HflX, N-terminal domain"/>
    <property type="match status" value="1"/>
</dbReference>
<dbReference type="PROSITE" id="PS51705">
    <property type="entry name" value="G_HFLX"/>
    <property type="match status" value="1"/>
</dbReference>